<keyword evidence="1" id="KW-0678">Repressor</keyword>
<evidence type="ECO:0000313" key="7">
    <source>
        <dbReference type="EMBL" id="SHI15845.1"/>
    </source>
</evidence>
<keyword evidence="2" id="KW-0805">Transcription regulation</keyword>
<proteinExistence type="predicted"/>
<evidence type="ECO:0000256" key="3">
    <source>
        <dbReference type="ARBA" id="ARBA00023125"/>
    </source>
</evidence>
<dbReference type="SUPFAM" id="SSF46689">
    <property type="entry name" value="Homeodomain-like"/>
    <property type="match status" value="1"/>
</dbReference>
<reference evidence="8" key="1">
    <citation type="submission" date="2016-11" db="EMBL/GenBank/DDBJ databases">
        <authorList>
            <person name="Varghese N."/>
            <person name="Submissions S."/>
        </authorList>
    </citation>
    <scope>NUCLEOTIDE SEQUENCE [LARGE SCALE GENOMIC DNA]</scope>
    <source>
        <strain evidence="8">DSM 3071</strain>
    </source>
</reference>
<sequence length="202" mass="24235">MKRRNMKNIEKNNEEKILDATLRVIESYTISGTRISLIAKEADMLQSNVLYYYKTKEEILVAMQKRILDIFPKLREELRDNTEDTLESALEVFSKNEENLLKNFPEYNHAEMDFWVQSRTDEDTRVRFAESYDLWRQEIREVLEKYVPDLPENLKKILPAQYVSMLEGFTIQYLIDENNMDMTEYFAMSRELILNTVKPYMK</sequence>
<name>A0A1M5YV22_BUTFI</name>
<dbReference type="PROSITE" id="PS50977">
    <property type="entry name" value="HTH_TETR_2"/>
    <property type="match status" value="1"/>
</dbReference>
<protein>
    <submittedName>
        <fullName evidence="7">Transcriptional regulator, TetR family</fullName>
    </submittedName>
</protein>
<keyword evidence="3 5" id="KW-0238">DNA-binding</keyword>
<keyword evidence="4" id="KW-0804">Transcription</keyword>
<keyword evidence="8" id="KW-1185">Reference proteome</keyword>
<feature type="domain" description="HTH tetR-type" evidence="6">
    <location>
        <begin position="11"/>
        <end position="71"/>
    </location>
</feature>
<dbReference type="GO" id="GO:0003677">
    <property type="term" value="F:DNA binding"/>
    <property type="evidence" value="ECO:0007669"/>
    <property type="project" value="UniProtKB-UniRule"/>
</dbReference>
<organism evidence="7 8">
    <name type="scientific">Butyrivibrio fibrisolvens DSM 3071</name>
    <dbReference type="NCBI Taxonomy" id="1121131"/>
    <lineage>
        <taxon>Bacteria</taxon>
        <taxon>Bacillati</taxon>
        <taxon>Bacillota</taxon>
        <taxon>Clostridia</taxon>
        <taxon>Lachnospirales</taxon>
        <taxon>Lachnospiraceae</taxon>
        <taxon>Butyrivibrio</taxon>
    </lineage>
</organism>
<dbReference type="InterPro" id="IPR039538">
    <property type="entry name" value="BetI_C"/>
</dbReference>
<dbReference type="SUPFAM" id="SSF48498">
    <property type="entry name" value="Tetracyclin repressor-like, C-terminal domain"/>
    <property type="match status" value="1"/>
</dbReference>
<dbReference type="AlphaFoldDB" id="A0A1M5YV22"/>
<evidence type="ECO:0000256" key="5">
    <source>
        <dbReference type="PROSITE-ProRule" id="PRU00335"/>
    </source>
</evidence>
<dbReference type="Proteomes" id="UP000184278">
    <property type="component" value="Unassembled WGS sequence"/>
</dbReference>
<accession>A0A1M5YV22</accession>
<evidence type="ECO:0000313" key="8">
    <source>
        <dbReference type="Proteomes" id="UP000184278"/>
    </source>
</evidence>
<dbReference type="Pfam" id="PF00440">
    <property type="entry name" value="TetR_N"/>
    <property type="match status" value="1"/>
</dbReference>
<gene>
    <name evidence="7" type="ORF">SAMN02745229_01750</name>
</gene>
<evidence type="ECO:0000256" key="1">
    <source>
        <dbReference type="ARBA" id="ARBA00022491"/>
    </source>
</evidence>
<dbReference type="Pfam" id="PF13977">
    <property type="entry name" value="TetR_C_6"/>
    <property type="match status" value="1"/>
</dbReference>
<evidence type="ECO:0000256" key="4">
    <source>
        <dbReference type="ARBA" id="ARBA00023163"/>
    </source>
</evidence>
<dbReference type="InterPro" id="IPR001647">
    <property type="entry name" value="HTH_TetR"/>
</dbReference>
<dbReference type="OrthoDB" id="2001996at2"/>
<evidence type="ECO:0000259" key="6">
    <source>
        <dbReference type="PROSITE" id="PS50977"/>
    </source>
</evidence>
<feature type="DNA-binding region" description="H-T-H motif" evidence="5">
    <location>
        <begin position="34"/>
        <end position="53"/>
    </location>
</feature>
<dbReference type="EMBL" id="FQXK01000013">
    <property type="protein sequence ID" value="SHI15845.1"/>
    <property type="molecule type" value="Genomic_DNA"/>
</dbReference>
<dbReference type="STRING" id="1121131.SAMN02745229_01750"/>
<dbReference type="InterPro" id="IPR009057">
    <property type="entry name" value="Homeodomain-like_sf"/>
</dbReference>
<evidence type="ECO:0000256" key="2">
    <source>
        <dbReference type="ARBA" id="ARBA00023015"/>
    </source>
</evidence>
<dbReference type="Gene3D" id="1.10.357.10">
    <property type="entry name" value="Tetracycline Repressor, domain 2"/>
    <property type="match status" value="1"/>
</dbReference>
<dbReference type="InterPro" id="IPR036271">
    <property type="entry name" value="Tet_transcr_reg_TetR-rel_C_sf"/>
</dbReference>